<dbReference type="EMBL" id="JBHUMD010000007">
    <property type="protein sequence ID" value="MFD2601566.1"/>
    <property type="molecule type" value="Genomic_DNA"/>
</dbReference>
<comment type="caution">
    <text evidence="3">The sequence shown here is derived from an EMBL/GenBank/DDBJ whole genome shotgun (WGS) entry which is preliminary data.</text>
</comment>
<dbReference type="InterPro" id="IPR027385">
    <property type="entry name" value="Beta-barrel_OMP"/>
</dbReference>
<feature type="domain" description="Outer membrane protein beta-barrel" evidence="2">
    <location>
        <begin position="28"/>
        <end position="210"/>
    </location>
</feature>
<evidence type="ECO:0000313" key="4">
    <source>
        <dbReference type="Proteomes" id="UP001597480"/>
    </source>
</evidence>
<reference evidence="4" key="1">
    <citation type="journal article" date="2019" name="Int. J. Syst. Evol. Microbiol.">
        <title>The Global Catalogue of Microorganisms (GCM) 10K type strain sequencing project: providing services to taxonomists for standard genome sequencing and annotation.</title>
        <authorList>
            <consortium name="The Broad Institute Genomics Platform"/>
            <consortium name="The Broad Institute Genome Sequencing Center for Infectious Disease"/>
            <person name="Wu L."/>
            <person name="Ma J."/>
        </authorList>
    </citation>
    <scope>NUCLEOTIDE SEQUENCE [LARGE SCALE GENOMIC DNA]</scope>
    <source>
        <strain evidence="4">KCTC 42107</strain>
    </source>
</reference>
<protein>
    <submittedName>
        <fullName evidence="3">Outer membrane beta-barrel protein</fullName>
    </submittedName>
</protein>
<sequence>MLNTSKFLLVICLYSFVSLYSQEKKSSVSLTGYYVDFDDYLSGFGYNIGYQYKLTGYLLLEASLTHVSGSDFPNDFTYNTASNNNEDKWYTKTAMTTAGTNLHLTFVNEGHNYLSFYTGIGCLWLDGTDFVQIKIPAFIDGQDVTIVSSEMLSKKSSYLSRTIGLRYKYKLNNNFSVGIDLNITQTFKGKNNYILPDNFRAIGLTLSKSF</sequence>
<evidence type="ECO:0000259" key="2">
    <source>
        <dbReference type="Pfam" id="PF13505"/>
    </source>
</evidence>
<proteinExistence type="predicted"/>
<keyword evidence="4" id="KW-1185">Reference proteome</keyword>
<organism evidence="3 4">
    <name type="scientific">Flavobacterium suzhouense</name>
    <dbReference type="NCBI Taxonomy" id="1529638"/>
    <lineage>
        <taxon>Bacteria</taxon>
        <taxon>Pseudomonadati</taxon>
        <taxon>Bacteroidota</taxon>
        <taxon>Flavobacteriia</taxon>
        <taxon>Flavobacteriales</taxon>
        <taxon>Flavobacteriaceae</taxon>
        <taxon>Flavobacterium</taxon>
    </lineage>
</organism>
<gene>
    <name evidence="3" type="ORF">ACFSR3_05820</name>
</gene>
<evidence type="ECO:0000256" key="1">
    <source>
        <dbReference type="ARBA" id="ARBA00022729"/>
    </source>
</evidence>
<name>A0ABW5NR76_9FLAO</name>
<dbReference type="RefSeq" id="WP_379820132.1">
    <property type="nucleotide sequence ID" value="NZ_JBHUMD010000007.1"/>
</dbReference>
<accession>A0ABW5NR76</accession>
<dbReference type="Proteomes" id="UP001597480">
    <property type="component" value="Unassembled WGS sequence"/>
</dbReference>
<keyword evidence="1" id="KW-0732">Signal</keyword>
<evidence type="ECO:0000313" key="3">
    <source>
        <dbReference type="EMBL" id="MFD2601566.1"/>
    </source>
</evidence>
<dbReference type="Pfam" id="PF13505">
    <property type="entry name" value="OMP_b-brl"/>
    <property type="match status" value="1"/>
</dbReference>